<dbReference type="AlphaFoldDB" id="A0A7X6N399"/>
<evidence type="ECO:0000313" key="1">
    <source>
        <dbReference type="EMBL" id="NKZ25061.1"/>
    </source>
</evidence>
<organism evidence="1 2">
    <name type="scientific">Periweissella fabalis</name>
    <dbReference type="NCBI Taxonomy" id="1070421"/>
    <lineage>
        <taxon>Bacteria</taxon>
        <taxon>Bacillati</taxon>
        <taxon>Bacillota</taxon>
        <taxon>Bacilli</taxon>
        <taxon>Lactobacillales</taxon>
        <taxon>Lactobacillaceae</taxon>
        <taxon>Periweissella</taxon>
    </lineage>
</organism>
<reference evidence="1 2" key="1">
    <citation type="submission" date="2020-04" db="EMBL/GenBank/DDBJ databases">
        <title>MicrobeNet Type strains.</title>
        <authorList>
            <person name="Nicholson A.C."/>
        </authorList>
    </citation>
    <scope>NUCLEOTIDE SEQUENCE [LARGE SCALE GENOMIC DNA]</scope>
    <source>
        <strain evidence="1 2">CCUG 61472</strain>
    </source>
</reference>
<proteinExistence type="predicted"/>
<gene>
    <name evidence="1" type="ORF">HF964_09730</name>
</gene>
<name>A0A7X6N399_9LACO</name>
<dbReference type="Proteomes" id="UP000549765">
    <property type="component" value="Unassembled WGS sequence"/>
</dbReference>
<comment type="caution">
    <text evidence="1">The sequence shown here is derived from an EMBL/GenBank/DDBJ whole genome shotgun (WGS) entry which is preliminary data.</text>
</comment>
<evidence type="ECO:0000313" key="2">
    <source>
        <dbReference type="Proteomes" id="UP000549765"/>
    </source>
</evidence>
<keyword evidence="2" id="KW-1185">Reference proteome</keyword>
<sequence>MNLICDNDEVLSIAGIQYVIEYNKSYWAVETRLMNLEDTVKRTDGHQRDIALTKIRKVIEETPGLLLIE</sequence>
<dbReference type="EMBL" id="JAAXPN010000018">
    <property type="protein sequence ID" value="NKZ25061.1"/>
    <property type="molecule type" value="Genomic_DNA"/>
</dbReference>
<protein>
    <submittedName>
        <fullName evidence="1">Uncharacterized protein</fullName>
    </submittedName>
</protein>
<accession>A0A7X6N399</accession>
<dbReference type="RefSeq" id="WP_168722852.1">
    <property type="nucleotide sequence ID" value="NZ_JAAXPN010000018.1"/>
</dbReference>